<dbReference type="SUPFAM" id="SSF54928">
    <property type="entry name" value="RNA-binding domain, RBD"/>
    <property type="match status" value="1"/>
</dbReference>
<dbReference type="PANTHER" id="PTHR48033">
    <property type="entry name" value="RNA-BINDING (RRM/RBD/RNP MOTIFS) FAMILY PROTEIN"/>
    <property type="match status" value="1"/>
</dbReference>
<evidence type="ECO:0000256" key="1">
    <source>
        <dbReference type="ARBA" id="ARBA00004123"/>
    </source>
</evidence>
<reference evidence="7" key="1">
    <citation type="submission" date="2016-06" db="UniProtKB">
        <authorList>
            <consortium name="WormBaseParasite"/>
        </authorList>
    </citation>
    <scope>IDENTIFICATION</scope>
</reference>
<evidence type="ECO:0000313" key="7">
    <source>
        <dbReference type="WBParaSite" id="TCNE_0000854401-mRNA-1"/>
    </source>
</evidence>
<dbReference type="AlphaFoldDB" id="A0A183UJ74"/>
<evidence type="ECO:0000256" key="3">
    <source>
        <dbReference type="PROSITE-ProRule" id="PRU00176"/>
    </source>
</evidence>
<accession>A0A183UJ74</accession>
<dbReference type="PANTHER" id="PTHR48033:SF17">
    <property type="entry name" value="RRM DOMAIN-CONTAINING PROTEIN"/>
    <property type="match status" value="1"/>
</dbReference>
<dbReference type="InterPro" id="IPR012677">
    <property type="entry name" value="Nucleotide-bd_a/b_plait_sf"/>
</dbReference>
<gene>
    <name evidence="5" type="ORF">TCNE_LOCUS8544</name>
</gene>
<sequence length="327" mass="35838">MQGSPSFSPFAVPSTRSTMAFLPGGAQMPEVTGNGHTCRGSVLHGKLFVGGLSCDTTEQELTQYFSKWGTVVDCAVIRDVQTQLSRGFAFVTFATASMAVAALNARPHIINNRVRSPSLSFYNMSLEFTLRKLLLFSSLEGGRDLSGKMDFIHLNHPHPKKRSWHLHSCHRPAFLQREPRPGCELSLSVVLQIEMMTSPRGSGFVIFEEEHAVERCLGHGSVHVIEGGECIVARSAFEHQLIEAQDNFDKEGRVEKKVDITTADPPDLTASANAPITEHAIASNNEEICLEYKSADSMNEASPIMSLKGCFGQSTPIKQSAEKAEMK</sequence>
<dbReference type="Gene3D" id="3.30.70.330">
    <property type="match status" value="1"/>
</dbReference>
<keyword evidence="2" id="KW-0539">Nucleus</keyword>
<name>A0A183UJ74_TOXCA</name>
<evidence type="ECO:0000259" key="4">
    <source>
        <dbReference type="PROSITE" id="PS50102"/>
    </source>
</evidence>
<dbReference type="GO" id="GO:0000785">
    <property type="term" value="C:chromatin"/>
    <property type="evidence" value="ECO:0007669"/>
    <property type="project" value="TreeGrafter"/>
</dbReference>
<dbReference type="SMART" id="SM00360">
    <property type="entry name" value="RRM"/>
    <property type="match status" value="1"/>
</dbReference>
<dbReference type="Proteomes" id="UP000050794">
    <property type="component" value="Unassembled WGS sequence"/>
</dbReference>
<comment type="subcellular location">
    <subcellularLocation>
        <location evidence="1">Nucleus</location>
    </subcellularLocation>
</comment>
<dbReference type="GO" id="GO:0003723">
    <property type="term" value="F:RNA binding"/>
    <property type="evidence" value="ECO:0007669"/>
    <property type="project" value="UniProtKB-UniRule"/>
</dbReference>
<evidence type="ECO:0000313" key="6">
    <source>
        <dbReference type="Proteomes" id="UP000050794"/>
    </source>
</evidence>
<keyword evidence="3" id="KW-0694">RNA-binding</keyword>
<dbReference type="PROSITE" id="PS50102">
    <property type="entry name" value="RRM"/>
    <property type="match status" value="1"/>
</dbReference>
<dbReference type="WBParaSite" id="TCNE_0000854401-mRNA-1">
    <property type="protein sequence ID" value="TCNE_0000854401-mRNA-1"/>
    <property type="gene ID" value="TCNE_0000854401"/>
</dbReference>
<dbReference type="GO" id="GO:0005654">
    <property type="term" value="C:nucleoplasm"/>
    <property type="evidence" value="ECO:0007669"/>
    <property type="project" value="TreeGrafter"/>
</dbReference>
<proteinExistence type="predicted"/>
<dbReference type="Pfam" id="PF00076">
    <property type="entry name" value="RRM_1"/>
    <property type="match status" value="1"/>
</dbReference>
<dbReference type="InterPro" id="IPR000504">
    <property type="entry name" value="RRM_dom"/>
</dbReference>
<reference evidence="5 6" key="2">
    <citation type="submission" date="2018-11" db="EMBL/GenBank/DDBJ databases">
        <authorList>
            <consortium name="Pathogen Informatics"/>
        </authorList>
    </citation>
    <scope>NUCLEOTIDE SEQUENCE [LARGE SCALE GENOMIC DNA]</scope>
</reference>
<dbReference type="InterPro" id="IPR035979">
    <property type="entry name" value="RBD_domain_sf"/>
</dbReference>
<protein>
    <submittedName>
        <fullName evidence="7">RRM domain-containing protein</fullName>
    </submittedName>
</protein>
<evidence type="ECO:0000313" key="5">
    <source>
        <dbReference type="EMBL" id="VDM39865.1"/>
    </source>
</evidence>
<dbReference type="EMBL" id="UYWY01019936">
    <property type="protein sequence ID" value="VDM39865.1"/>
    <property type="molecule type" value="Genomic_DNA"/>
</dbReference>
<evidence type="ECO:0000256" key="2">
    <source>
        <dbReference type="ARBA" id="ARBA00023242"/>
    </source>
</evidence>
<dbReference type="GO" id="GO:0010468">
    <property type="term" value="P:regulation of gene expression"/>
    <property type="evidence" value="ECO:0007669"/>
    <property type="project" value="TreeGrafter"/>
</dbReference>
<organism evidence="6 7">
    <name type="scientific">Toxocara canis</name>
    <name type="common">Canine roundworm</name>
    <dbReference type="NCBI Taxonomy" id="6265"/>
    <lineage>
        <taxon>Eukaryota</taxon>
        <taxon>Metazoa</taxon>
        <taxon>Ecdysozoa</taxon>
        <taxon>Nematoda</taxon>
        <taxon>Chromadorea</taxon>
        <taxon>Rhabditida</taxon>
        <taxon>Spirurina</taxon>
        <taxon>Ascaridomorpha</taxon>
        <taxon>Ascaridoidea</taxon>
        <taxon>Toxocaridae</taxon>
        <taxon>Toxocara</taxon>
    </lineage>
</organism>
<keyword evidence="6" id="KW-1185">Reference proteome</keyword>
<feature type="domain" description="RRM" evidence="4">
    <location>
        <begin position="45"/>
        <end position="131"/>
    </location>
</feature>